<keyword evidence="2" id="KW-1185">Reference proteome</keyword>
<comment type="caution">
    <text evidence="1">The sequence shown here is derived from an EMBL/GenBank/DDBJ whole genome shotgun (WGS) entry which is preliminary data.</text>
</comment>
<organism evidence="1 2">
    <name type="scientific">Pistacia integerrima</name>
    <dbReference type="NCBI Taxonomy" id="434235"/>
    <lineage>
        <taxon>Eukaryota</taxon>
        <taxon>Viridiplantae</taxon>
        <taxon>Streptophyta</taxon>
        <taxon>Embryophyta</taxon>
        <taxon>Tracheophyta</taxon>
        <taxon>Spermatophyta</taxon>
        <taxon>Magnoliopsida</taxon>
        <taxon>eudicotyledons</taxon>
        <taxon>Gunneridae</taxon>
        <taxon>Pentapetalae</taxon>
        <taxon>rosids</taxon>
        <taxon>malvids</taxon>
        <taxon>Sapindales</taxon>
        <taxon>Anacardiaceae</taxon>
        <taxon>Pistacia</taxon>
    </lineage>
</organism>
<evidence type="ECO:0000313" key="2">
    <source>
        <dbReference type="Proteomes" id="UP001163603"/>
    </source>
</evidence>
<gene>
    <name evidence="1" type="ORF">Pint_06818</name>
</gene>
<reference evidence="2" key="1">
    <citation type="journal article" date="2023" name="G3 (Bethesda)">
        <title>Genome assembly and association tests identify interacting loci associated with vigor, precocity, and sex in interspecific pistachio rootstocks.</title>
        <authorList>
            <person name="Palmer W."/>
            <person name="Jacygrad E."/>
            <person name="Sagayaradj S."/>
            <person name="Cavanaugh K."/>
            <person name="Han R."/>
            <person name="Bertier L."/>
            <person name="Beede B."/>
            <person name="Kafkas S."/>
            <person name="Golino D."/>
            <person name="Preece J."/>
            <person name="Michelmore R."/>
        </authorList>
    </citation>
    <scope>NUCLEOTIDE SEQUENCE [LARGE SCALE GENOMIC DNA]</scope>
</reference>
<protein>
    <submittedName>
        <fullName evidence="1">Uncharacterized protein</fullName>
    </submittedName>
</protein>
<proteinExistence type="predicted"/>
<accession>A0ACC0XW36</accession>
<name>A0ACC0XW36_9ROSI</name>
<dbReference type="EMBL" id="CM047745">
    <property type="protein sequence ID" value="KAJ0025655.1"/>
    <property type="molecule type" value="Genomic_DNA"/>
</dbReference>
<evidence type="ECO:0000313" key="1">
    <source>
        <dbReference type="EMBL" id="KAJ0025655.1"/>
    </source>
</evidence>
<dbReference type="Proteomes" id="UP001163603">
    <property type="component" value="Chromosome 10"/>
</dbReference>
<sequence>MFVAVIKTGLNVILACNMANNSPMIETMKLIGVTCISTIQQIAMDGIFDDKDVVLQEDTALSKGRRLGTGTLLSLYLALADLTTLAPAKHWFSASQQEYCWPRFMSFTYLNLLSTGYLGKDVCLVEVTVLWNFWCTVTSLLGPQFLCLKT</sequence>